<evidence type="ECO:0008006" key="4">
    <source>
        <dbReference type="Google" id="ProtNLM"/>
    </source>
</evidence>
<gene>
    <name evidence="2" type="ORF">SLS56_000771</name>
</gene>
<protein>
    <recommendedName>
        <fullName evidence="4">DUF962 domain-containing protein</fullName>
    </recommendedName>
</protein>
<keyword evidence="1" id="KW-1133">Transmembrane helix</keyword>
<keyword evidence="1" id="KW-0472">Membrane</keyword>
<proteinExistence type="predicted"/>
<feature type="transmembrane region" description="Helical" evidence="1">
    <location>
        <begin position="20"/>
        <end position="45"/>
    </location>
</feature>
<feature type="transmembrane region" description="Helical" evidence="1">
    <location>
        <begin position="140"/>
        <end position="160"/>
    </location>
</feature>
<comment type="caution">
    <text evidence="2">The sequence shown here is derived from an EMBL/GenBank/DDBJ whole genome shotgun (WGS) entry which is preliminary data.</text>
</comment>
<dbReference type="Proteomes" id="UP001521116">
    <property type="component" value="Unassembled WGS sequence"/>
</dbReference>
<dbReference type="Pfam" id="PF06127">
    <property type="entry name" value="Mpo1-like"/>
    <property type="match status" value="1"/>
</dbReference>
<dbReference type="EMBL" id="JAJVDC020000004">
    <property type="protein sequence ID" value="KAL1637113.1"/>
    <property type="molecule type" value="Genomic_DNA"/>
</dbReference>
<evidence type="ECO:0000256" key="1">
    <source>
        <dbReference type="SAM" id="Phobius"/>
    </source>
</evidence>
<keyword evidence="3" id="KW-1185">Reference proteome</keyword>
<evidence type="ECO:0000313" key="3">
    <source>
        <dbReference type="Proteomes" id="UP001521116"/>
    </source>
</evidence>
<dbReference type="PANTHER" id="PTHR28026">
    <property type="entry name" value="DUF962 DOMAIN PROTEIN (AFU_ORTHOLOGUE AFUA_8G05310)"/>
    <property type="match status" value="1"/>
</dbReference>
<feature type="transmembrane region" description="Helical" evidence="1">
    <location>
        <begin position="109"/>
        <end position="128"/>
    </location>
</feature>
<dbReference type="InterPro" id="IPR009305">
    <property type="entry name" value="Mpo1-like"/>
</dbReference>
<keyword evidence="1" id="KW-0812">Transmembrane</keyword>
<accession>A0ABR3TCJ4</accession>
<evidence type="ECO:0000313" key="2">
    <source>
        <dbReference type="EMBL" id="KAL1637113.1"/>
    </source>
</evidence>
<feature type="transmembrane region" description="Helical" evidence="1">
    <location>
        <begin position="57"/>
        <end position="76"/>
    </location>
</feature>
<reference evidence="2 3" key="1">
    <citation type="submission" date="2024-02" db="EMBL/GenBank/DDBJ databases">
        <title>De novo assembly and annotation of 12 fungi associated with fruit tree decline syndrome in Ontario, Canada.</title>
        <authorList>
            <person name="Sulman M."/>
            <person name="Ellouze W."/>
            <person name="Ilyukhin E."/>
        </authorList>
    </citation>
    <scope>NUCLEOTIDE SEQUENCE [LARGE SCALE GENOMIC DNA]</scope>
    <source>
        <strain evidence="2 3">M1-105</strain>
    </source>
</reference>
<name>A0ABR3TCJ4_9PEZI</name>
<dbReference type="PANTHER" id="PTHR28026:SF9">
    <property type="entry name" value="2-HYDROXY-PALMITIC ACID DIOXYGENASE MPO1"/>
    <property type="match status" value="1"/>
</dbReference>
<sequence length="198" mass="21495">MALNLEKQLTFYGSYHHNPVNIGVHITCVPLIMMTAFLFLANTPAITVPDALSIPNLPLNAGTIFAALYSVLYILMEPVAGGLLAPLIFAGTATVQHLLAMYGATANHYAIGVHVVAWIAQFIGHGKFEGRAPALLDNIVQALFLAPFFVWLEVLFHFGYRPELKSRIDSAVQVNLKKFKDEKAKKKAANGGANGKAH</sequence>
<organism evidence="2 3">
    <name type="scientific">Neofusicoccum ribis</name>
    <dbReference type="NCBI Taxonomy" id="45134"/>
    <lineage>
        <taxon>Eukaryota</taxon>
        <taxon>Fungi</taxon>
        <taxon>Dikarya</taxon>
        <taxon>Ascomycota</taxon>
        <taxon>Pezizomycotina</taxon>
        <taxon>Dothideomycetes</taxon>
        <taxon>Dothideomycetes incertae sedis</taxon>
        <taxon>Botryosphaeriales</taxon>
        <taxon>Botryosphaeriaceae</taxon>
        <taxon>Neofusicoccum</taxon>
    </lineage>
</organism>